<keyword evidence="1" id="KW-0812">Transmembrane</keyword>
<dbReference type="Pfam" id="PF07963">
    <property type="entry name" value="N_methyl"/>
    <property type="match status" value="1"/>
</dbReference>
<keyword evidence="3" id="KW-1185">Reference proteome</keyword>
<sequence length="220" mass="23320">MSLNPQKGMTLVEMLVSLVAGLVVVAGGISLFTSVIVSGNTTLMLSRLNQDVQAVTDIIARDIQRAGYHPSAAIDIANEVSPALSVARKYIFSTTADLYTAAGEAQPSCIRVKYWDPEPASGTGSVVRTYGYASSSKLLRVYTLYTEPDSAALTNADCTGGNQLVSSTEVVIDNLSFELVSGSTPTGVRAVNIRISASHASNPDLSISLERRVKVRNDGY</sequence>
<proteinExistence type="predicted"/>
<feature type="transmembrane region" description="Helical" evidence="1">
    <location>
        <begin position="15"/>
        <end position="37"/>
    </location>
</feature>
<organism evidence="2 3">
    <name type="scientific">Zobellella taiwanensis</name>
    <dbReference type="NCBI Taxonomy" id="347535"/>
    <lineage>
        <taxon>Bacteria</taxon>
        <taxon>Pseudomonadati</taxon>
        <taxon>Pseudomonadota</taxon>
        <taxon>Gammaproteobacteria</taxon>
        <taxon>Aeromonadales</taxon>
        <taxon>Aeromonadaceae</taxon>
        <taxon>Zobellella</taxon>
    </lineage>
</organism>
<dbReference type="PROSITE" id="PS00409">
    <property type="entry name" value="PROKAR_NTER_METHYL"/>
    <property type="match status" value="1"/>
</dbReference>
<dbReference type="InterPro" id="IPR016419">
    <property type="entry name" value="Prepilin_Pept-dep_B_prd"/>
</dbReference>
<dbReference type="PIRSF" id="PIRSF004525">
    <property type="entry name" value="Pilin_peptidase-dep_B_prd"/>
    <property type="match status" value="1"/>
</dbReference>
<dbReference type="AlphaFoldDB" id="A0A2P7QMX1"/>
<reference evidence="2 3" key="1">
    <citation type="submission" date="2018-03" db="EMBL/GenBank/DDBJ databases">
        <title>The draft genome of Zobellella taiwanensis JCM 13381.</title>
        <authorList>
            <person name="Liu L."/>
            <person name="Li L."/>
            <person name="Wang T."/>
            <person name="Zhang X."/>
            <person name="Liang L."/>
        </authorList>
    </citation>
    <scope>NUCLEOTIDE SEQUENCE [LARGE SCALE GENOMIC DNA]</scope>
    <source>
        <strain evidence="2 3">JCM 13381</strain>
    </source>
</reference>
<dbReference type="InterPro" id="IPR012902">
    <property type="entry name" value="N_methyl_site"/>
</dbReference>
<dbReference type="EMBL" id="PXYH01000018">
    <property type="protein sequence ID" value="PSJ39297.1"/>
    <property type="molecule type" value="Genomic_DNA"/>
</dbReference>
<name>A0A2P7QMX1_9GAMM</name>
<dbReference type="NCBIfam" id="TIGR02532">
    <property type="entry name" value="IV_pilin_GFxxxE"/>
    <property type="match status" value="1"/>
</dbReference>
<protein>
    <submittedName>
        <fullName evidence="2">Type IV pilin</fullName>
    </submittedName>
</protein>
<dbReference type="RefSeq" id="WP_106454065.1">
    <property type="nucleotide sequence ID" value="NZ_PXYH01000018.1"/>
</dbReference>
<dbReference type="OrthoDB" id="5296662at2"/>
<evidence type="ECO:0000313" key="2">
    <source>
        <dbReference type="EMBL" id="PSJ39297.1"/>
    </source>
</evidence>
<evidence type="ECO:0000256" key="1">
    <source>
        <dbReference type="SAM" id="Phobius"/>
    </source>
</evidence>
<comment type="caution">
    <text evidence="2">The sequence shown here is derived from an EMBL/GenBank/DDBJ whole genome shotgun (WGS) entry which is preliminary data.</text>
</comment>
<keyword evidence="1" id="KW-1133">Transmembrane helix</keyword>
<keyword evidence="1" id="KW-0472">Membrane</keyword>
<dbReference type="Proteomes" id="UP000242181">
    <property type="component" value="Unassembled WGS sequence"/>
</dbReference>
<gene>
    <name evidence="2" type="ORF">C7I36_12665</name>
</gene>
<accession>A0A2P7QMX1</accession>
<evidence type="ECO:0000313" key="3">
    <source>
        <dbReference type="Proteomes" id="UP000242181"/>
    </source>
</evidence>